<protein>
    <submittedName>
        <fullName evidence="1">Uncharacterized protein</fullName>
    </submittedName>
</protein>
<dbReference type="EMBL" id="VFPT01000004">
    <property type="protein sequence ID" value="TQM89954.1"/>
    <property type="molecule type" value="Genomic_DNA"/>
</dbReference>
<comment type="caution">
    <text evidence="1">The sequence shown here is derived from an EMBL/GenBank/DDBJ whole genome shotgun (WGS) entry which is preliminary data.</text>
</comment>
<proteinExistence type="predicted"/>
<reference evidence="1 2" key="1">
    <citation type="submission" date="2019-06" db="EMBL/GenBank/DDBJ databases">
        <title>Genomic Encyclopedia of Archaeal and Bacterial Type Strains, Phase II (KMG-II): from individual species to whole genera.</title>
        <authorList>
            <person name="Goeker M."/>
        </authorList>
    </citation>
    <scope>NUCLEOTIDE SEQUENCE [LARGE SCALE GENOMIC DNA]</scope>
    <source>
        <strain evidence="1 2">DSM 18423</strain>
    </source>
</reference>
<accession>A0A543K4J2</accession>
<dbReference type="RefSeq" id="WP_142085552.1">
    <property type="nucleotide sequence ID" value="NZ_VFPT01000004.1"/>
</dbReference>
<keyword evidence="2" id="KW-1185">Reference proteome</keyword>
<evidence type="ECO:0000313" key="1">
    <source>
        <dbReference type="EMBL" id="TQM89954.1"/>
    </source>
</evidence>
<name>A0A543K4J2_9RHOB</name>
<dbReference type="Proteomes" id="UP000320582">
    <property type="component" value="Unassembled WGS sequence"/>
</dbReference>
<sequence length="348" mass="38199">MRKKKKLSFYTGAALSADSFATLATFDGRGHPAEPGGDFSFDTFDRKTGMWRHVSDGKDHGEDIAAWSPGGRPQAAAINRLGGVLFDDLPIRLEQPYPDARSRGAAIGVINNRLYAIGDGGHFFWRDADTGWTVLDPEFFKADAFSMSISKLQRKLGGLSPDISFRDLPFEEELRISDIYDEYTATFYTITGTGHDNLYLAGPDGRMLHFDGQRISKLDSGVKNPLTSARIASDGTVYVCGARGGSVILAGDRNRGFAPVLQMPESRFYPYKMAFLGPDLYIADVSEKTGGLYKLTDGQLTRVLVPGAADPVPVWQVDVADGVLWALEAKALNRFDGTTWDRFESPFV</sequence>
<dbReference type="SUPFAM" id="SSF101898">
    <property type="entry name" value="NHL repeat"/>
    <property type="match status" value="1"/>
</dbReference>
<organism evidence="1 2">
    <name type="scientific">Roseinatronobacter monicus</name>
    <dbReference type="NCBI Taxonomy" id="393481"/>
    <lineage>
        <taxon>Bacteria</taxon>
        <taxon>Pseudomonadati</taxon>
        <taxon>Pseudomonadota</taxon>
        <taxon>Alphaproteobacteria</taxon>
        <taxon>Rhodobacterales</taxon>
        <taxon>Paracoccaceae</taxon>
        <taxon>Roseinatronobacter</taxon>
    </lineage>
</organism>
<dbReference type="AlphaFoldDB" id="A0A543K4J2"/>
<dbReference type="OrthoDB" id="7806791at2"/>
<gene>
    <name evidence="1" type="ORF">BD293_4273</name>
</gene>
<evidence type="ECO:0000313" key="2">
    <source>
        <dbReference type="Proteomes" id="UP000320582"/>
    </source>
</evidence>